<evidence type="ECO:0000313" key="2">
    <source>
        <dbReference type="EMBL" id="DAD71427.1"/>
    </source>
</evidence>
<accession>A0A8S5LNI9</accession>
<dbReference type="InterPro" id="IPR050126">
    <property type="entry name" value="Ap4A_hydrolase"/>
</dbReference>
<dbReference type="PANTHER" id="PTHR42850">
    <property type="entry name" value="METALLOPHOSPHOESTERASE"/>
    <property type="match status" value="1"/>
</dbReference>
<dbReference type="Pfam" id="PF00149">
    <property type="entry name" value="Metallophos"/>
    <property type="match status" value="1"/>
</dbReference>
<feature type="domain" description="Calcineurin-like phosphoesterase" evidence="1">
    <location>
        <begin position="4"/>
        <end position="203"/>
    </location>
</feature>
<dbReference type="PANTHER" id="PTHR42850:SF4">
    <property type="entry name" value="ZINC-DEPENDENT ENDOPOLYPHOSPHATASE"/>
    <property type="match status" value="1"/>
</dbReference>
<proteinExistence type="predicted"/>
<dbReference type="InterPro" id="IPR004843">
    <property type="entry name" value="Calcineurin-like_PHP"/>
</dbReference>
<dbReference type="GO" id="GO:0016791">
    <property type="term" value="F:phosphatase activity"/>
    <property type="evidence" value="ECO:0007669"/>
    <property type="project" value="TreeGrafter"/>
</dbReference>
<dbReference type="GO" id="GO:0110154">
    <property type="term" value="P:RNA decapping"/>
    <property type="evidence" value="ECO:0007669"/>
    <property type="project" value="TreeGrafter"/>
</dbReference>
<sequence>MEYFIVADVHGFYNELESALKDKGWTDAENQCFVSLGDLCDRGKDTIKVLQFVNSLPSERKILIRGNHEDLMQAAIARGCFLMHDIHNGTVRTAEDIAKYEGIALKKEKLNEDDDREILQAVASSNLWNTYLNSTVDFAEVKNNIFVHGWIPCKPGTYIKDPNWRSPKARWEKARWINGMLAWENGARIKGKTIWCGHWHTSWGHAYLHDDGDEFPDNGGTAHFSPFIDDGIVAMDGMVAFSHKLNCKVIEV</sequence>
<dbReference type="Gene3D" id="3.60.21.10">
    <property type="match status" value="1"/>
</dbReference>
<dbReference type="InterPro" id="IPR029052">
    <property type="entry name" value="Metallo-depent_PP-like"/>
</dbReference>
<protein>
    <submittedName>
        <fullName evidence="2">Metallophosphatase domain protein</fullName>
    </submittedName>
</protein>
<reference evidence="2" key="1">
    <citation type="journal article" date="2021" name="Proc. Natl. Acad. Sci. U.S.A.">
        <title>A Catalog of Tens of Thousands of Viruses from Human Metagenomes Reveals Hidden Associations with Chronic Diseases.</title>
        <authorList>
            <person name="Tisza M.J."/>
            <person name="Buck C.B."/>
        </authorList>
    </citation>
    <scope>NUCLEOTIDE SEQUENCE</scope>
    <source>
        <strain evidence="2">Ctsf32</strain>
    </source>
</reference>
<dbReference type="SUPFAM" id="SSF56300">
    <property type="entry name" value="Metallo-dependent phosphatases"/>
    <property type="match status" value="1"/>
</dbReference>
<dbReference type="EMBL" id="BK015882">
    <property type="protein sequence ID" value="DAD71427.1"/>
    <property type="molecule type" value="Genomic_DNA"/>
</dbReference>
<name>A0A8S5LNI9_9CAUD</name>
<organism evidence="2">
    <name type="scientific">Siphoviridae sp. ctsf32</name>
    <dbReference type="NCBI Taxonomy" id="2827594"/>
    <lineage>
        <taxon>Viruses</taxon>
        <taxon>Duplodnaviria</taxon>
        <taxon>Heunggongvirae</taxon>
        <taxon>Uroviricota</taxon>
        <taxon>Caudoviricetes</taxon>
    </lineage>
</organism>
<dbReference type="GO" id="GO:0008803">
    <property type="term" value="F:bis(5'-nucleosyl)-tetraphosphatase (symmetrical) activity"/>
    <property type="evidence" value="ECO:0007669"/>
    <property type="project" value="TreeGrafter"/>
</dbReference>
<evidence type="ECO:0000259" key="1">
    <source>
        <dbReference type="Pfam" id="PF00149"/>
    </source>
</evidence>